<sequence>MTFFISISIFFCLQISFRSCIPIAAGLLPAYNLRLSEATVQVAEDFNAPIEKSQGSRKLLTLASDRESRNLLTDLNSSERLVPLTKEQEKPIGYLMKRIIRRPNRIENSTQDYRETARTEYFTTLLFKGRCSVLRRMHPEHLRRHLKKILWELHHNLSREARIVSISCLYRLKIVISLPIYRGERILYNELMLFRGRNFTIDGTEIEFRVILPDDNNVIVEKADPAKNGFHELLILFLITLVCCIFVIMSMVIARCYACIRLMIFKPSLLDLSRYSQDEIPKCMADNFAKTGKVMQVANVYAVPGFLHTIHEKNMTAQQQDQVHDNSEDEISSDWSTEVEFPNYRESISADPFNKRDGEPTKDLQGSNETDKLLNLACMEDKSEKSSAGLVPMYRCRTLNSDYEAVAVDGEDDSDDSMFESVCVTRVTDGYDGRLKIETDM</sequence>
<keyword evidence="4" id="KW-1185">Reference proteome</keyword>
<evidence type="ECO:0000256" key="3">
    <source>
        <dbReference type="SAM" id="SignalP"/>
    </source>
</evidence>
<feature type="signal peptide" evidence="3">
    <location>
        <begin position="1"/>
        <end position="20"/>
    </location>
</feature>
<evidence type="ECO:0000313" key="4">
    <source>
        <dbReference type="Proteomes" id="UP000694843"/>
    </source>
</evidence>
<organism evidence="4 5">
    <name type="scientific">Hyalella azteca</name>
    <name type="common">Amphipod</name>
    <dbReference type="NCBI Taxonomy" id="294128"/>
    <lineage>
        <taxon>Eukaryota</taxon>
        <taxon>Metazoa</taxon>
        <taxon>Ecdysozoa</taxon>
        <taxon>Arthropoda</taxon>
        <taxon>Crustacea</taxon>
        <taxon>Multicrustacea</taxon>
        <taxon>Malacostraca</taxon>
        <taxon>Eumalacostraca</taxon>
        <taxon>Peracarida</taxon>
        <taxon>Amphipoda</taxon>
        <taxon>Senticaudata</taxon>
        <taxon>Talitrida</taxon>
        <taxon>Talitroidea</taxon>
        <taxon>Hyalellidae</taxon>
        <taxon>Hyalella</taxon>
    </lineage>
</organism>
<evidence type="ECO:0000256" key="1">
    <source>
        <dbReference type="SAM" id="MobiDB-lite"/>
    </source>
</evidence>
<name>A0A8B7NSR4_HYAAZ</name>
<dbReference type="KEGG" id="hazt:108673434"/>
<gene>
    <name evidence="5" type="primary">LOC108673434</name>
</gene>
<reference evidence="5" key="1">
    <citation type="submission" date="2025-08" db="UniProtKB">
        <authorList>
            <consortium name="RefSeq"/>
        </authorList>
    </citation>
    <scope>IDENTIFICATION</scope>
    <source>
        <tissue evidence="5">Whole organism</tissue>
    </source>
</reference>
<dbReference type="GeneID" id="108673434"/>
<keyword evidence="2" id="KW-0812">Transmembrane</keyword>
<dbReference type="OrthoDB" id="6397885at2759"/>
<keyword evidence="2" id="KW-0472">Membrane</keyword>
<accession>A0A8B7NSR4</accession>
<evidence type="ECO:0000256" key="2">
    <source>
        <dbReference type="SAM" id="Phobius"/>
    </source>
</evidence>
<feature type="compositionally biased region" description="Basic and acidic residues" evidence="1">
    <location>
        <begin position="353"/>
        <end position="362"/>
    </location>
</feature>
<feature type="chain" id="PRO_5034900998" evidence="3">
    <location>
        <begin position="21"/>
        <end position="441"/>
    </location>
</feature>
<feature type="region of interest" description="Disordered" evidence="1">
    <location>
        <begin position="348"/>
        <end position="367"/>
    </location>
</feature>
<evidence type="ECO:0000313" key="5">
    <source>
        <dbReference type="RefSeq" id="XP_018016752.1"/>
    </source>
</evidence>
<proteinExistence type="predicted"/>
<keyword evidence="2" id="KW-1133">Transmembrane helix</keyword>
<feature type="transmembrane region" description="Helical" evidence="2">
    <location>
        <begin position="233"/>
        <end position="258"/>
    </location>
</feature>
<keyword evidence="3" id="KW-0732">Signal</keyword>
<protein>
    <submittedName>
        <fullName evidence="5">Uncharacterized protein LOC108673434</fullName>
    </submittedName>
</protein>
<dbReference type="Proteomes" id="UP000694843">
    <property type="component" value="Unplaced"/>
</dbReference>
<dbReference type="RefSeq" id="XP_018016752.1">
    <property type="nucleotide sequence ID" value="XM_018161263.2"/>
</dbReference>
<dbReference type="AlphaFoldDB" id="A0A8B7NSR4"/>